<dbReference type="Pfam" id="PF08937">
    <property type="entry name" value="ThsB_TIR"/>
    <property type="match status" value="1"/>
</dbReference>
<dbReference type="Proteomes" id="UP001219901">
    <property type="component" value="Chromosome"/>
</dbReference>
<evidence type="ECO:0000313" key="4">
    <source>
        <dbReference type="Proteomes" id="UP001219901"/>
    </source>
</evidence>
<reference evidence="4" key="3">
    <citation type="submission" date="2023-06" db="EMBL/GenBank/DDBJ databases">
        <title>Pangenomics reveal diversification of enzyme families and niche specialization in globally abundant SAR202 bacteria.</title>
        <authorList>
            <person name="Saw J.H.W."/>
        </authorList>
    </citation>
    <scope>NUCLEOTIDE SEQUENCE [LARGE SCALE GENOMIC DNA]</scope>
    <source>
        <strain evidence="4">JH1073</strain>
    </source>
</reference>
<gene>
    <name evidence="2" type="ORF">GKO46_05695</name>
    <name evidence="3" type="ORF">GKO48_13940</name>
</gene>
<dbReference type="InterPro" id="IPR015032">
    <property type="entry name" value="ThsB__TIR-like_domain"/>
</dbReference>
<sequence length="103" mass="11927">MVLVGKCTWSRRYVDWEVQSSLRKPADGPPPNGLVAIQLYESYSRLPDRVRANKESGYSEFYEYPKSSTSLANIIEEAFGRRRTAANKIVNSRDRFKYNKKCD</sequence>
<proteinExistence type="predicted"/>
<keyword evidence="4" id="KW-1185">Reference proteome</keyword>
<dbReference type="EMBL" id="WMBE01000002">
    <property type="protein sequence ID" value="MDG0866567.1"/>
    <property type="molecule type" value="Genomic_DNA"/>
</dbReference>
<feature type="domain" description="Thoeris protein ThsB TIR-like" evidence="1">
    <location>
        <begin position="2"/>
        <end position="27"/>
    </location>
</feature>
<evidence type="ECO:0000313" key="5">
    <source>
        <dbReference type="Proteomes" id="UP001321249"/>
    </source>
</evidence>
<protein>
    <recommendedName>
        <fullName evidence="1">Thoeris protein ThsB TIR-like domain-containing protein</fullName>
    </recommendedName>
</protein>
<name>A0AAJ5ZLH9_9CHLR</name>
<reference evidence="4 5" key="1">
    <citation type="submission" date="2019-11" db="EMBL/GenBank/DDBJ databases">
        <authorList>
            <person name="Cho J.-C."/>
        </authorList>
    </citation>
    <scope>NUCLEOTIDE SEQUENCE [LARGE SCALE GENOMIC DNA]</scope>
    <source>
        <strain evidence="3 4">JH1073</strain>
        <strain evidence="2 5">JH702</strain>
    </source>
</reference>
<dbReference type="EMBL" id="CP046147">
    <property type="protein sequence ID" value="WFG40831.1"/>
    <property type="molecule type" value="Genomic_DNA"/>
</dbReference>
<dbReference type="Proteomes" id="UP001321249">
    <property type="component" value="Unassembled WGS sequence"/>
</dbReference>
<reference evidence="3" key="2">
    <citation type="journal article" date="2023" name="Nat. Commun.">
        <title>Cultivation of marine bacteria of the SAR202 clade.</title>
        <authorList>
            <person name="Lim Y."/>
            <person name="Seo J.H."/>
            <person name="Giovannoni S.J."/>
            <person name="Kang I."/>
            <person name="Cho J.C."/>
        </authorList>
    </citation>
    <scope>NUCLEOTIDE SEQUENCE</scope>
    <source>
        <strain evidence="3">JH1073</strain>
    </source>
</reference>
<accession>A0AAJ5ZLH9</accession>
<evidence type="ECO:0000259" key="1">
    <source>
        <dbReference type="Pfam" id="PF08937"/>
    </source>
</evidence>
<evidence type="ECO:0000313" key="2">
    <source>
        <dbReference type="EMBL" id="MDG0866567.1"/>
    </source>
</evidence>
<dbReference type="AlphaFoldDB" id="A0AAJ5ZLH9"/>
<organism evidence="3 4">
    <name type="scientific">Candidatus Lucifugimonas marina</name>
    <dbReference type="NCBI Taxonomy" id="3038979"/>
    <lineage>
        <taxon>Bacteria</taxon>
        <taxon>Bacillati</taxon>
        <taxon>Chloroflexota</taxon>
        <taxon>Dehalococcoidia</taxon>
        <taxon>SAR202 cluster</taxon>
        <taxon>Candidatus Lucifugimonadales</taxon>
        <taxon>Candidatus Lucifugimonadaceae</taxon>
        <taxon>Candidatus Lucifugimonas</taxon>
    </lineage>
</organism>
<evidence type="ECO:0000313" key="3">
    <source>
        <dbReference type="EMBL" id="WFG40831.1"/>
    </source>
</evidence>